<organism evidence="1 2">
    <name type="scientific">Chryseobacterium soli</name>
    <dbReference type="NCBI Taxonomy" id="445961"/>
    <lineage>
        <taxon>Bacteria</taxon>
        <taxon>Pseudomonadati</taxon>
        <taxon>Bacteroidota</taxon>
        <taxon>Flavobacteriia</taxon>
        <taxon>Flavobacteriales</taxon>
        <taxon>Weeksellaceae</taxon>
        <taxon>Chryseobacterium group</taxon>
        <taxon>Chryseobacterium</taxon>
    </lineage>
</organism>
<name>A0A086A7S9_9FLAO</name>
<dbReference type="EMBL" id="JPRH01000003">
    <property type="protein sequence ID" value="KFF12743.1"/>
    <property type="molecule type" value="Genomic_DNA"/>
</dbReference>
<sequence length="299" mass="34932">MSLIKKNYTEEQFNIINIKIHSKEENKQALYSQMINQIFNFTDFYAKIGNKNGLVLKKIFKNPISKSLLGSEFDELKHKSYEIYECEFIKYKIEDEKDKHYDTKLKEIKPGNPNAVVKPNAYEISFYFIPAIHRILLPINSKATPKQVELFFNEALLKIYESERYFNIDIAKSVDEIEKIFSFKTLDKLQLEISYTNDDLGDDEKLFMDALLKESNVNKYKAEFDSEKKESLNLDSKLIKGGIELSKENGTLKATGTNSFDNKVVINTKNEFENFKIKVKKEINPLISILQDSLKKWRL</sequence>
<evidence type="ECO:0000313" key="1">
    <source>
        <dbReference type="EMBL" id="KFF12743.1"/>
    </source>
</evidence>
<proteinExistence type="predicted"/>
<protein>
    <recommendedName>
        <fullName evidence="3">DUF4747 domain-containing protein</fullName>
    </recommendedName>
</protein>
<dbReference type="InterPro" id="IPR031832">
    <property type="entry name" value="DUF4747"/>
</dbReference>
<comment type="caution">
    <text evidence="1">The sequence shown here is derived from an EMBL/GenBank/DDBJ whole genome shotgun (WGS) entry which is preliminary data.</text>
</comment>
<dbReference type="OrthoDB" id="788845at2"/>
<evidence type="ECO:0008006" key="3">
    <source>
        <dbReference type="Google" id="ProtNLM"/>
    </source>
</evidence>
<gene>
    <name evidence="1" type="ORF">IW15_08085</name>
</gene>
<dbReference type="AlphaFoldDB" id="A0A086A7S9"/>
<dbReference type="Pfam" id="PF15931">
    <property type="entry name" value="DUF4747"/>
    <property type="match status" value="1"/>
</dbReference>
<reference evidence="1 2" key="1">
    <citation type="submission" date="2014-07" db="EMBL/GenBank/DDBJ databases">
        <title>Genome of Chryseobacterium soli DSM 19298.</title>
        <authorList>
            <person name="Stropko S.J."/>
            <person name="Pipes S.E."/>
            <person name="Newman J."/>
        </authorList>
    </citation>
    <scope>NUCLEOTIDE SEQUENCE [LARGE SCALE GENOMIC DNA]</scope>
    <source>
        <strain evidence="1 2">DSM 19298</strain>
    </source>
</reference>
<dbReference type="Proteomes" id="UP000028705">
    <property type="component" value="Unassembled WGS sequence"/>
</dbReference>
<evidence type="ECO:0000313" key="2">
    <source>
        <dbReference type="Proteomes" id="UP000028705"/>
    </source>
</evidence>
<keyword evidence="2" id="KW-1185">Reference proteome</keyword>
<dbReference type="eggNOG" id="ENOG50333D2">
    <property type="taxonomic scope" value="Bacteria"/>
</dbReference>
<accession>A0A086A7S9</accession>
<dbReference type="RefSeq" id="WP_034710439.1">
    <property type="nucleotide sequence ID" value="NZ_JPRH01000003.1"/>
</dbReference>